<name>A0A2T3NSZ0_9GAMM</name>
<keyword evidence="7" id="KW-1185">Reference proteome</keyword>
<dbReference type="GO" id="GO:0016432">
    <property type="term" value="F:tRNA-uridine aminocarboxypropyltransferase activity"/>
    <property type="evidence" value="ECO:0007669"/>
    <property type="project" value="UniProtKB-EC"/>
</dbReference>
<organism evidence="6 7">
    <name type="scientific">Photobacterium sanctipauli</name>
    <dbReference type="NCBI Taxonomy" id="1342794"/>
    <lineage>
        <taxon>Bacteria</taxon>
        <taxon>Pseudomonadati</taxon>
        <taxon>Pseudomonadota</taxon>
        <taxon>Gammaproteobacteria</taxon>
        <taxon>Vibrionales</taxon>
        <taxon>Vibrionaceae</taxon>
        <taxon>Photobacterium</taxon>
    </lineage>
</organism>
<dbReference type="InterPro" id="IPR005636">
    <property type="entry name" value="DTW"/>
</dbReference>
<protein>
    <recommendedName>
        <fullName evidence="1">tRNA-uridine aminocarboxypropyltransferase</fullName>
        <ecNumber evidence="1">2.5.1.25</ecNumber>
    </recommendedName>
</protein>
<evidence type="ECO:0000313" key="6">
    <source>
        <dbReference type="EMBL" id="PSW19357.1"/>
    </source>
</evidence>
<dbReference type="PANTHER" id="PTHR21392">
    <property type="entry name" value="TRNA-URIDINE AMINOCARBOXYPROPYLTRANSFERASE 2"/>
    <property type="match status" value="1"/>
</dbReference>
<proteinExistence type="predicted"/>
<dbReference type="OrthoDB" id="370626at2"/>
<dbReference type="AlphaFoldDB" id="A0A2T3NSZ0"/>
<dbReference type="PANTHER" id="PTHR21392:SF1">
    <property type="entry name" value="TRNA-URIDINE AMINOCARBOXYPROPYLTRANSFERASE"/>
    <property type="match status" value="1"/>
</dbReference>
<dbReference type="InterPro" id="IPR039262">
    <property type="entry name" value="DTWD2/TAPT"/>
</dbReference>
<evidence type="ECO:0000256" key="3">
    <source>
        <dbReference type="ARBA" id="ARBA00022691"/>
    </source>
</evidence>
<dbReference type="Proteomes" id="UP000241771">
    <property type="component" value="Unassembled WGS sequence"/>
</dbReference>
<dbReference type="Pfam" id="PF03942">
    <property type="entry name" value="DTW"/>
    <property type="match status" value="1"/>
</dbReference>
<reference evidence="6 7" key="1">
    <citation type="submission" date="2018-01" db="EMBL/GenBank/DDBJ databases">
        <title>Whole genome sequencing of Histamine producing bacteria.</title>
        <authorList>
            <person name="Butler K."/>
        </authorList>
    </citation>
    <scope>NUCLEOTIDE SEQUENCE [LARGE SCALE GENOMIC DNA]</scope>
    <source>
        <strain evidence="6 7">DSM 100436</strain>
    </source>
</reference>
<dbReference type="GO" id="GO:0008033">
    <property type="term" value="P:tRNA processing"/>
    <property type="evidence" value="ECO:0007669"/>
    <property type="project" value="UniProtKB-KW"/>
</dbReference>
<feature type="domain" description="DTW" evidence="5">
    <location>
        <begin position="3"/>
        <end position="191"/>
    </location>
</feature>
<dbReference type="SMART" id="SM01144">
    <property type="entry name" value="DTW"/>
    <property type="match status" value="1"/>
</dbReference>
<accession>A0A2T3NSZ0</accession>
<evidence type="ECO:0000259" key="5">
    <source>
        <dbReference type="SMART" id="SM01144"/>
    </source>
</evidence>
<sequence length="199" mass="22280">MSTPLACPRCGFKHNCICHAEPALRCPVPFVLLTHPREMGKDTNTGNLMMRSLPHCQRQVWDRVNPPRELLDMLADQQYQPWLLFPGDEQVPASQYQAASGKTPLIIILDATWQEAKKMVRRSAWLSGLPRLELSPAAASAYQLRRNQQAGNLCTCEAGITLLGQLGYDGDAEQLQRYFNAFIDTFHADKSGHKKSDSA</sequence>
<gene>
    <name evidence="6" type="ORF">C9I98_13395</name>
</gene>
<keyword evidence="3" id="KW-0949">S-adenosyl-L-methionine</keyword>
<keyword evidence="2" id="KW-0808">Transferase</keyword>
<comment type="caution">
    <text evidence="6">The sequence shown here is derived from an EMBL/GenBank/DDBJ whole genome shotgun (WGS) entry which is preliminary data.</text>
</comment>
<evidence type="ECO:0000256" key="2">
    <source>
        <dbReference type="ARBA" id="ARBA00022679"/>
    </source>
</evidence>
<evidence type="ECO:0000256" key="1">
    <source>
        <dbReference type="ARBA" id="ARBA00012386"/>
    </source>
</evidence>
<dbReference type="EC" id="2.5.1.25" evidence="1"/>
<dbReference type="EMBL" id="PYMA01000007">
    <property type="protein sequence ID" value="PSW19357.1"/>
    <property type="molecule type" value="Genomic_DNA"/>
</dbReference>
<evidence type="ECO:0000313" key="7">
    <source>
        <dbReference type="Proteomes" id="UP000241771"/>
    </source>
</evidence>
<dbReference type="RefSeq" id="WP_036821284.1">
    <property type="nucleotide sequence ID" value="NZ_JGVO01000322.1"/>
</dbReference>
<keyword evidence="4" id="KW-0819">tRNA processing</keyword>
<evidence type="ECO:0000256" key="4">
    <source>
        <dbReference type="ARBA" id="ARBA00022694"/>
    </source>
</evidence>